<gene>
    <name evidence="1" type="ORF">WISP_139312</name>
</gene>
<protein>
    <submittedName>
        <fullName evidence="1">Uncharacterized protein</fullName>
    </submittedName>
</protein>
<reference evidence="1" key="1">
    <citation type="submission" date="2019-10" db="EMBL/GenBank/DDBJ databases">
        <authorList>
            <person name="Soares A.E.R."/>
            <person name="Aleixo A."/>
            <person name="Schneider P."/>
            <person name="Miyaki C.Y."/>
            <person name="Schneider M.P."/>
            <person name="Mello C."/>
            <person name="Vasconcelos A.T.R."/>
        </authorList>
    </citation>
    <scope>NUCLEOTIDE SEQUENCE</scope>
    <source>
        <tissue evidence="1">Muscle</tissue>
    </source>
</reference>
<proteinExistence type="predicted"/>
<organism evidence="1 2">
    <name type="scientific">Willisornis vidua</name>
    <name type="common">Xingu scale-backed antbird</name>
    <dbReference type="NCBI Taxonomy" id="1566151"/>
    <lineage>
        <taxon>Eukaryota</taxon>
        <taxon>Metazoa</taxon>
        <taxon>Chordata</taxon>
        <taxon>Craniata</taxon>
        <taxon>Vertebrata</taxon>
        <taxon>Euteleostomi</taxon>
        <taxon>Archelosauria</taxon>
        <taxon>Archosauria</taxon>
        <taxon>Dinosauria</taxon>
        <taxon>Saurischia</taxon>
        <taxon>Theropoda</taxon>
        <taxon>Coelurosauria</taxon>
        <taxon>Aves</taxon>
        <taxon>Neognathae</taxon>
        <taxon>Neoaves</taxon>
        <taxon>Telluraves</taxon>
        <taxon>Australaves</taxon>
        <taxon>Passeriformes</taxon>
        <taxon>Thamnophilidae</taxon>
        <taxon>Willisornis</taxon>
    </lineage>
</organism>
<sequence length="72" mass="8000">MRGSEENNSTVQERGIFMSWYSLGYQGEEQLSSAASRDSKLEKITIGSIENISFGSSYENAIHPVYSLYALA</sequence>
<name>A0ABQ9CS95_9PASS</name>
<evidence type="ECO:0000313" key="1">
    <source>
        <dbReference type="EMBL" id="KAJ7405491.1"/>
    </source>
</evidence>
<evidence type="ECO:0000313" key="2">
    <source>
        <dbReference type="Proteomes" id="UP001145742"/>
    </source>
</evidence>
<accession>A0ABQ9CS95</accession>
<dbReference type="EMBL" id="WHWB01034705">
    <property type="protein sequence ID" value="KAJ7405491.1"/>
    <property type="molecule type" value="Genomic_DNA"/>
</dbReference>
<comment type="caution">
    <text evidence="1">The sequence shown here is derived from an EMBL/GenBank/DDBJ whole genome shotgun (WGS) entry which is preliminary data.</text>
</comment>
<dbReference type="Proteomes" id="UP001145742">
    <property type="component" value="Unassembled WGS sequence"/>
</dbReference>
<keyword evidence="2" id="KW-1185">Reference proteome</keyword>